<dbReference type="GO" id="GO:0020037">
    <property type="term" value="F:heme binding"/>
    <property type="evidence" value="ECO:0007669"/>
    <property type="project" value="InterPro"/>
</dbReference>
<protein>
    <recommendedName>
        <fullName evidence="6">Peroxidase</fullName>
    </recommendedName>
</protein>
<dbReference type="PANTHER" id="PTHR11475:SF4">
    <property type="entry name" value="CHORION PEROXIDASE"/>
    <property type="match status" value="1"/>
</dbReference>
<keyword evidence="2" id="KW-0964">Secreted</keyword>
<dbReference type="AlphaFoldDB" id="A0A4R5L7Z3"/>
<dbReference type="Gene3D" id="1.10.640.10">
    <property type="entry name" value="Haem peroxidase domain superfamily, animal type"/>
    <property type="match status" value="1"/>
</dbReference>
<dbReference type="PROSITE" id="PS50292">
    <property type="entry name" value="PEROXIDASE_3"/>
    <property type="match status" value="1"/>
</dbReference>
<dbReference type="PANTHER" id="PTHR11475">
    <property type="entry name" value="OXIDASE/PEROXIDASE"/>
    <property type="match status" value="1"/>
</dbReference>
<dbReference type="GO" id="GO:0006979">
    <property type="term" value="P:response to oxidative stress"/>
    <property type="evidence" value="ECO:0007669"/>
    <property type="project" value="InterPro"/>
</dbReference>
<dbReference type="GO" id="GO:0004601">
    <property type="term" value="F:peroxidase activity"/>
    <property type="evidence" value="ECO:0007669"/>
    <property type="project" value="InterPro"/>
</dbReference>
<dbReference type="Pfam" id="PF03098">
    <property type="entry name" value="An_peroxidase"/>
    <property type="match status" value="1"/>
</dbReference>
<comment type="caution">
    <text evidence="4">The sequence shown here is derived from an EMBL/GenBank/DDBJ whole genome shotgun (WGS) entry which is preliminary data.</text>
</comment>
<evidence type="ECO:0000313" key="4">
    <source>
        <dbReference type="EMBL" id="TDG04142.1"/>
    </source>
</evidence>
<gene>
    <name evidence="4" type="ORF">E1N52_31095</name>
</gene>
<evidence type="ECO:0008006" key="6">
    <source>
        <dbReference type="Google" id="ProtNLM"/>
    </source>
</evidence>
<evidence type="ECO:0000313" key="5">
    <source>
        <dbReference type="Proteomes" id="UP000295606"/>
    </source>
</evidence>
<dbReference type="RefSeq" id="WP_133187088.1">
    <property type="nucleotide sequence ID" value="NZ_SMOD01000031.1"/>
</dbReference>
<dbReference type="PRINTS" id="PR00457">
    <property type="entry name" value="ANPEROXIDASE"/>
</dbReference>
<reference evidence="4 5" key="1">
    <citation type="submission" date="2019-03" db="EMBL/GenBank/DDBJ databases">
        <title>Paraburkholderia sp. isolated from native Mimosa gymnas in Guartela State Park, Brazil.</title>
        <authorList>
            <person name="Paulitsch F."/>
            <person name="Hungria M."/>
            <person name="Delamuta J.R.M."/>
            <person name="Ribeiro R.A."/>
            <person name="Dall'Agnol R."/>
            <person name="Silva J.S.B."/>
        </authorList>
    </citation>
    <scope>NUCLEOTIDE SEQUENCE [LARGE SCALE GENOMIC DNA]</scope>
    <source>
        <strain evidence="4 5">CNPSo 3008</strain>
    </source>
</reference>
<dbReference type="EMBL" id="SMOD01000031">
    <property type="protein sequence ID" value="TDG04142.1"/>
    <property type="molecule type" value="Genomic_DNA"/>
</dbReference>
<dbReference type="GO" id="GO:0005576">
    <property type="term" value="C:extracellular region"/>
    <property type="evidence" value="ECO:0007669"/>
    <property type="project" value="UniProtKB-SubCell"/>
</dbReference>
<dbReference type="InterPro" id="IPR037120">
    <property type="entry name" value="Haem_peroxidase_sf_animal"/>
</dbReference>
<name>A0A4R5L7Z3_9BURK</name>
<dbReference type="OrthoDB" id="9765610at2"/>
<keyword evidence="3" id="KW-0325">Glycoprotein</keyword>
<organism evidence="4 5">
    <name type="scientific">Paraburkholderia guartelaensis</name>
    <dbReference type="NCBI Taxonomy" id="2546446"/>
    <lineage>
        <taxon>Bacteria</taxon>
        <taxon>Pseudomonadati</taxon>
        <taxon>Pseudomonadota</taxon>
        <taxon>Betaproteobacteria</taxon>
        <taxon>Burkholderiales</taxon>
        <taxon>Burkholderiaceae</taxon>
        <taxon>Paraburkholderia</taxon>
    </lineage>
</organism>
<proteinExistence type="predicted"/>
<dbReference type="Proteomes" id="UP000295606">
    <property type="component" value="Unassembled WGS sequence"/>
</dbReference>
<dbReference type="InterPro" id="IPR019791">
    <property type="entry name" value="Haem_peroxidase_animal"/>
</dbReference>
<accession>A0A4R5L7Z3</accession>
<evidence type="ECO:0000256" key="2">
    <source>
        <dbReference type="ARBA" id="ARBA00022525"/>
    </source>
</evidence>
<sequence>MMNPQGTPRNLVEEHAGMSRLNEELTSIFPPRFNHYDPAHLAVLARGMQSAPDTVSNDPDPEENLYVPAGYTYFGQFIDHDLTLDTTSQLTLIQARKTGQLPTNLRTPRFDLDNVYGPGPDDAPYMYADENHPHKGIYQGASLIEGHDDLPRTENPYNARAIIGDKRNDENSIVCQIQMLFLRFHNRVVARLAKADATLRGSDLFEAARAQVRWAYQRVLVEDFLHRIVDSTVVDAFVTAHDQDRAHAYKLYGPGPARRNMPREFTGAAYRYGHSGVRNGYVLNDNFSAKIFTGTDANTDSLVGFDRLPETHVIDDWQRFFPREHPLPGEKGGPGLDGANKAAAGVADNASDDVKRLQYAYKFDPSLVDPLSKLPHSVSDVPIPDAANNLASAKGFRSLAMLNLLRGNVYGLPSGETVASALGVTPLGPDQLVVRTQVSGDPSKTFRFDRIASLNADGTSPALGDTFKDDTPLWFYILAEAQLPVLALAPVGEIFSEDAMLGTQDDKLGVGALTRLGPVGGRIVVEVFYGLLDEDPDSIMHRTGSTPALEAEIFNNAPATFSQIIAFATAGEWRLIPLKAVVDLAA</sequence>
<comment type="subcellular location">
    <subcellularLocation>
        <location evidence="1">Secreted</location>
    </subcellularLocation>
</comment>
<dbReference type="SUPFAM" id="SSF48113">
    <property type="entry name" value="Heme-dependent peroxidases"/>
    <property type="match status" value="1"/>
</dbReference>
<evidence type="ECO:0000256" key="3">
    <source>
        <dbReference type="ARBA" id="ARBA00023180"/>
    </source>
</evidence>
<dbReference type="InterPro" id="IPR010255">
    <property type="entry name" value="Haem_peroxidase_sf"/>
</dbReference>
<evidence type="ECO:0000256" key="1">
    <source>
        <dbReference type="ARBA" id="ARBA00004613"/>
    </source>
</evidence>